<gene>
    <name evidence="3" type="ORF">NIES37_01990</name>
</gene>
<comment type="similarity">
    <text evidence="1">Belongs to the peptidase C56 family.</text>
</comment>
<dbReference type="PANTHER" id="PTHR42733:SF12">
    <property type="entry name" value="PROTEINASE"/>
    <property type="match status" value="1"/>
</dbReference>
<name>A0A1Z4MS65_9CYAN</name>
<dbReference type="SUPFAM" id="SSF52317">
    <property type="entry name" value="Class I glutamine amidotransferase-like"/>
    <property type="match status" value="1"/>
</dbReference>
<protein>
    <submittedName>
        <fullName evidence="3">PfpI family intracellular peptidase</fullName>
    </submittedName>
</protein>
<sequence length="188" mass="20727">MIAELPNFRVAVLATDGFEEAELIEPVRALKEAGARVEILSSKMGQIQAFRHLDKGIAVNVDRLLNEAQASEYDAVLLPGGALNADTLRMGPKVQSFLQQMQQAGKPFAAICHAPWELISANLVQGRTLTSYYTIQDDIRNAGGNWLDREVVVDRNWVTSRQPDDIPAFNQEMLNLFAQFTPAGSGSR</sequence>
<evidence type="ECO:0000313" key="3">
    <source>
        <dbReference type="EMBL" id="BAY96269.1"/>
    </source>
</evidence>
<proteinExistence type="inferred from homology"/>
<dbReference type="PANTHER" id="PTHR42733">
    <property type="entry name" value="DJ-1 PROTEIN"/>
    <property type="match status" value="1"/>
</dbReference>
<dbReference type="Gene3D" id="3.40.50.880">
    <property type="match status" value="1"/>
</dbReference>
<dbReference type="Pfam" id="PF01965">
    <property type="entry name" value="DJ-1_PfpI"/>
    <property type="match status" value="1"/>
</dbReference>
<evidence type="ECO:0000256" key="1">
    <source>
        <dbReference type="ARBA" id="ARBA00008542"/>
    </source>
</evidence>
<dbReference type="InterPro" id="IPR029062">
    <property type="entry name" value="Class_I_gatase-like"/>
</dbReference>
<dbReference type="NCBIfam" id="TIGR01382">
    <property type="entry name" value="PfpI"/>
    <property type="match status" value="1"/>
</dbReference>
<reference evidence="3 4" key="1">
    <citation type="submission" date="2017-06" db="EMBL/GenBank/DDBJ databases">
        <title>Genome sequencing of cyanobaciteial culture collection at National Institute for Environmental Studies (NIES).</title>
        <authorList>
            <person name="Hirose Y."/>
            <person name="Shimura Y."/>
            <person name="Fujisawa T."/>
            <person name="Nakamura Y."/>
            <person name="Kawachi M."/>
        </authorList>
    </citation>
    <scope>NUCLEOTIDE SEQUENCE [LARGE SCALE GENOMIC DNA]</scope>
    <source>
        <strain evidence="3 4">NIES-37</strain>
    </source>
</reference>
<dbReference type="AlphaFoldDB" id="A0A1Z4MS65"/>
<dbReference type="KEGG" id="ttq:NIES37_01990"/>
<evidence type="ECO:0000313" key="4">
    <source>
        <dbReference type="Proteomes" id="UP000218785"/>
    </source>
</evidence>
<evidence type="ECO:0000259" key="2">
    <source>
        <dbReference type="Pfam" id="PF01965"/>
    </source>
</evidence>
<dbReference type="CDD" id="cd03134">
    <property type="entry name" value="GATase1_PfpI_like"/>
    <property type="match status" value="1"/>
</dbReference>
<dbReference type="InterPro" id="IPR006286">
    <property type="entry name" value="C56_PfpI-like"/>
</dbReference>
<dbReference type="InterPro" id="IPR002818">
    <property type="entry name" value="DJ-1/PfpI"/>
</dbReference>
<dbReference type="PROSITE" id="PS51276">
    <property type="entry name" value="PEPTIDASE_C56_PFPI"/>
    <property type="match status" value="1"/>
</dbReference>
<dbReference type="EMBL" id="AP018248">
    <property type="protein sequence ID" value="BAY96269.1"/>
    <property type="molecule type" value="Genomic_DNA"/>
</dbReference>
<organism evidence="3 4">
    <name type="scientific">Tolypothrix tenuis PCC 7101</name>
    <dbReference type="NCBI Taxonomy" id="231146"/>
    <lineage>
        <taxon>Bacteria</taxon>
        <taxon>Bacillati</taxon>
        <taxon>Cyanobacteriota</taxon>
        <taxon>Cyanophyceae</taxon>
        <taxon>Nostocales</taxon>
        <taxon>Tolypothrichaceae</taxon>
        <taxon>Tolypothrix</taxon>
    </lineage>
</organism>
<accession>A0A1Z4MS65</accession>
<dbReference type="Proteomes" id="UP000218785">
    <property type="component" value="Chromosome"/>
</dbReference>
<dbReference type="RefSeq" id="WP_190445680.1">
    <property type="nucleotide sequence ID" value="NZ_CAWNJS010000001.1"/>
</dbReference>
<feature type="domain" description="DJ-1/PfpI" evidence="2">
    <location>
        <begin position="9"/>
        <end position="175"/>
    </location>
</feature>
<keyword evidence="4" id="KW-1185">Reference proteome</keyword>